<comment type="caution">
    <text evidence="2">The sequence shown here is derived from an EMBL/GenBank/DDBJ whole genome shotgun (WGS) entry which is preliminary data.</text>
</comment>
<accession>A0AAJ0M9Z1</accession>
<name>A0AAJ0M9Z1_9PEZI</name>
<evidence type="ECO:0000256" key="1">
    <source>
        <dbReference type="SAM" id="SignalP"/>
    </source>
</evidence>
<evidence type="ECO:0000313" key="3">
    <source>
        <dbReference type="Proteomes" id="UP001275084"/>
    </source>
</evidence>
<sequence length="123" mass="13861">MQLKTTLIALLTASAVDAYQVRIGYKRSNADLEFCKPFFKVWNDNWSYVAEKEFTGSGCFYDKFCRTHGCPFQVDGIEIGIRAVEDGGSDLGQRGRGVNGWIYMRMIVRRILGGSVISQGFRC</sequence>
<reference evidence="2" key="2">
    <citation type="submission" date="2023-06" db="EMBL/GenBank/DDBJ databases">
        <authorList>
            <consortium name="Lawrence Berkeley National Laboratory"/>
            <person name="Haridas S."/>
            <person name="Hensen N."/>
            <person name="Bonometti L."/>
            <person name="Westerberg I."/>
            <person name="Brannstrom I.O."/>
            <person name="Guillou S."/>
            <person name="Cros-Aarteil S."/>
            <person name="Calhoun S."/>
            <person name="Kuo A."/>
            <person name="Mondo S."/>
            <person name="Pangilinan J."/>
            <person name="Riley R."/>
            <person name="Labutti K."/>
            <person name="Andreopoulos B."/>
            <person name="Lipzen A."/>
            <person name="Chen C."/>
            <person name="Yanf M."/>
            <person name="Daum C."/>
            <person name="Ng V."/>
            <person name="Clum A."/>
            <person name="Steindorff A."/>
            <person name="Ohm R."/>
            <person name="Martin F."/>
            <person name="Silar P."/>
            <person name="Natvig D."/>
            <person name="Lalanne C."/>
            <person name="Gautier V."/>
            <person name="Ament-Velasquez S.L."/>
            <person name="Kruys A."/>
            <person name="Hutchinson M.I."/>
            <person name="Powell A.J."/>
            <person name="Barry K."/>
            <person name="Miller A.N."/>
            <person name="Grigoriev I.V."/>
            <person name="Debuchy R."/>
            <person name="Gladieux P."/>
            <person name="Thoren M.H."/>
            <person name="Johannesson H."/>
        </authorList>
    </citation>
    <scope>NUCLEOTIDE SEQUENCE</scope>
    <source>
        <strain evidence="2">CBS 955.72</strain>
    </source>
</reference>
<keyword evidence="3" id="KW-1185">Reference proteome</keyword>
<protein>
    <submittedName>
        <fullName evidence="2">Uncharacterized protein</fullName>
    </submittedName>
</protein>
<dbReference type="EMBL" id="JAUIQD010000007">
    <property type="protein sequence ID" value="KAK3344504.1"/>
    <property type="molecule type" value="Genomic_DNA"/>
</dbReference>
<dbReference type="Proteomes" id="UP001275084">
    <property type="component" value="Unassembled WGS sequence"/>
</dbReference>
<keyword evidence="1" id="KW-0732">Signal</keyword>
<reference evidence="2" key="1">
    <citation type="journal article" date="2023" name="Mol. Phylogenet. Evol.">
        <title>Genome-scale phylogeny and comparative genomics of the fungal order Sordariales.</title>
        <authorList>
            <person name="Hensen N."/>
            <person name="Bonometti L."/>
            <person name="Westerberg I."/>
            <person name="Brannstrom I.O."/>
            <person name="Guillou S."/>
            <person name="Cros-Aarteil S."/>
            <person name="Calhoun S."/>
            <person name="Haridas S."/>
            <person name="Kuo A."/>
            <person name="Mondo S."/>
            <person name="Pangilinan J."/>
            <person name="Riley R."/>
            <person name="LaButti K."/>
            <person name="Andreopoulos B."/>
            <person name="Lipzen A."/>
            <person name="Chen C."/>
            <person name="Yan M."/>
            <person name="Daum C."/>
            <person name="Ng V."/>
            <person name="Clum A."/>
            <person name="Steindorff A."/>
            <person name="Ohm R.A."/>
            <person name="Martin F."/>
            <person name="Silar P."/>
            <person name="Natvig D.O."/>
            <person name="Lalanne C."/>
            <person name="Gautier V."/>
            <person name="Ament-Velasquez S.L."/>
            <person name="Kruys A."/>
            <person name="Hutchinson M.I."/>
            <person name="Powell A.J."/>
            <person name="Barry K."/>
            <person name="Miller A.N."/>
            <person name="Grigoriev I.V."/>
            <person name="Debuchy R."/>
            <person name="Gladieux P."/>
            <person name="Hiltunen Thoren M."/>
            <person name="Johannesson H."/>
        </authorList>
    </citation>
    <scope>NUCLEOTIDE SEQUENCE</scope>
    <source>
        <strain evidence="2">CBS 955.72</strain>
    </source>
</reference>
<gene>
    <name evidence="2" type="ORF">B0T25DRAFT_557184</name>
</gene>
<feature type="signal peptide" evidence="1">
    <location>
        <begin position="1"/>
        <end position="18"/>
    </location>
</feature>
<evidence type="ECO:0000313" key="2">
    <source>
        <dbReference type="EMBL" id="KAK3344504.1"/>
    </source>
</evidence>
<feature type="chain" id="PRO_5042470202" evidence="1">
    <location>
        <begin position="19"/>
        <end position="123"/>
    </location>
</feature>
<dbReference type="AlphaFoldDB" id="A0AAJ0M9Z1"/>
<proteinExistence type="predicted"/>
<organism evidence="2 3">
    <name type="scientific">Lasiosphaeria hispida</name>
    <dbReference type="NCBI Taxonomy" id="260671"/>
    <lineage>
        <taxon>Eukaryota</taxon>
        <taxon>Fungi</taxon>
        <taxon>Dikarya</taxon>
        <taxon>Ascomycota</taxon>
        <taxon>Pezizomycotina</taxon>
        <taxon>Sordariomycetes</taxon>
        <taxon>Sordariomycetidae</taxon>
        <taxon>Sordariales</taxon>
        <taxon>Lasiosphaeriaceae</taxon>
        <taxon>Lasiosphaeria</taxon>
    </lineage>
</organism>